<gene>
    <name evidence="1" type="ORF">PHA8399_02454</name>
</gene>
<dbReference type="EMBL" id="CYSR01000023">
    <property type="protein sequence ID" value="CUI00325.1"/>
    <property type="molecule type" value="Genomic_DNA"/>
</dbReference>
<evidence type="ECO:0000313" key="1">
    <source>
        <dbReference type="EMBL" id="CUI00325.1"/>
    </source>
</evidence>
<dbReference type="AlphaFoldDB" id="A0A0P1HAI3"/>
<reference evidence="1 2" key="1">
    <citation type="submission" date="2015-09" db="EMBL/GenBank/DDBJ databases">
        <authorList>
            <consortium name="Swine Surveillance"/>
        </authorList>
    </citation>
    <scope>NUCLEOTIDE SEQUENCE [LARGE SCALE GENOMIC DNA]</scope>
    <source>
        <strain evidence="1 2">CECT 8399</strain>
    </source>
</reference>
<proteinExistence type="predicted"/>
<sequence>MSDTHPEHSIHDKVASWLQSEGYPLEFKTASRFGEAGFRVSQGEYSRNSKGTSPREIDVKASLTRVKDEFLFRAVNVIECKYSVNKPWVNFVSRNHHIAHSACAAQSIGNDYGSAMIWSMCGSSLIRSMDLFKSPDEPCFGGRQAFSSGKDQFFDAVRAVSGSAVNIAEENNRPYESKDGLPTACVLVFPIIVVQGKLFEAGLNESGTDTFVREVVKTRVHWRGSEDRSQFTTLDIVNFDYIDEFATNRLQECSQLLEIMEGKHPEFVDFAGSGNPNTVSLSGGSTGLAGPPPLMRKIVKKYLE</sequence>
<evidence type="ECO:0000313" key="2">
    <source>
        <dbReference type="Proteomes" id="UP000051326"/>
    </source>
</evidence>
<name>A0A0P1HAI3_9RHOB</name>
<accession>A0A0P1HAI3</accession>
<protein>
    <submittedName>
        <fullName evidence="1">Uncharacterized protein</fullName>
    </submittedName>
</protein>
<organism evidence="1 2">
    <name type="scientific">Leisingera aquaemixtae</name>
    <dbReference type="NCBI Taxonomy" id="1396826"/>
    <lineage>
        <taxon>Bacteria</taxon>
        <taxon>Pseudomonadati</taxon>
        <taxon>Pseudomonadota</taxon>
        <taxon>Alphaproteobacteria</taxon>
        <taxon>Rhodobacterales</taxon>
        <taxon>Roseobacteraceae</taxon>
        <taxon>Leisingera</taxon>
    </lineage>
</organism>
<dbReference type="RefSeq" id="WP_145977030.1">
    <property type="nucleotide sequence ID" value="NZ_CYSR01000023.1"/>
</dbReference>
<dbReference type="Proteomes" id="UP000051326">
    <property type="component" value="Unassembled WGS sequence"/>
</dbReference>